<dbReference type="EMBL" id="JAFHKP010000002">
    <property type="protein sequence ID" value="KAG5487166.1"/>
    <property type="molecule type" value="Genomic_DNA"/>
</dbReference>
<dbReference type="GO" id="GO:0000502">
    <property type="term" value="C:proteasome complex"/>
    <property type="evidence" value="ECO:0007669"/>
    <property type="project" value="UniProtKB-KW"/>
</dbReference>
<dbReference type="RefSeq" id="XP_067696122.1">
    <property type="nucleotide sequence ID" value="XM_067839809.1"/>
</dbReference>
<comment type="caution">
    <text evidence="7">The sequence shown here is derived from an EMBL/GenBank/DDBJ whole genome shotgun (WGS) entry which is preliminary data.</text>
</comment>
<feature type="compositionally biased region" description="Basic and acidic residues" evidence="5">
    <location>
        <begin position="513"/>
        <end position="534"/>
    </location>
</feature>
<dbReference type="Gene3D" id="1.25.40.570">
    <property type="match status" value="1"/>
</dbReference>
<dbReference type="Pfam" id="PF01399">
    <property type="entry name" value="PCI"/>
    <property type="match status" value="1"/>
</dbReference>
<dbReference type="Pfam" id="PF18055">
    <property type="entry name" value="RPN6_N"/>
    <property type="match status" value="1"/>
</dbReference>
<sequence>MIPGNAVDCAHTLEVAEEHYGKGDRSTARALLQSIITTGVEVDDGDSIRAKEQAVYRLAELLTVTKDGEASIRLLSDVRPFFQVLPKAKTTKMVRKLFEHIVQCGVPLKQQEAVCLETVDWARKERRTFLRHRLQLRYVEILFAENRKNDALASLSALLKEVRRLDDRTLLLDIYLLESKLYYAVMDIQKARAALVSARTTANSIYCPPLSQAEIDLQSGVLHAEEKDNKTAYSYLYEAFEGFHQLGDQARQARRSLRYMILSKISTDSPDELATLLSSKSVLEYKGTDVDALRGIADAYNKQDTHLFNSILAKCRAEAEESGAGSSSDTNLLADEVVRRQVNDMYNTLLERHLLKVVSPYNRVQIAYVSSLLKLDAMVVEQKLSQLILDRKLRGIVDQQHRCLIVFDDDAAEASKPGMDGSEDFYENAADAAAAADQAPTTLYQDALTALECYNTLVTALFDKVNGKFDALVDENIAKHKGAKAKEDEEGSNRKNKRSGISSAKNTSAAADRGGKGGKPDNGDKEKGPRDTHQ</sequence>
<comment type="function">
    <text evidence="3">Component of the lid subcomplex of the 26S proteasome, a multiprotein complex involved in the ATP-dependent degradation of ubiquitinated proteins. In the complex, rpn-6.2 is required for proteasome assembly.</text>
</comment>
<protein>
    <recommendedName>
        <fullName evidence="4">Probable 26S proteasome regulatory subunit rpn-6.2</fullName>
    </recommendedName>
</protein>
<evidence type="ECO:0000313" key="7">
    <source>
        <dbReference type="EMBL" id="KAG5487166.1"/>
    </source>
</evidence>
<name>A0A836HZE5_LEIEN</name>
<dbReference type="InterPro" id="IPR050871">
    <property type="entry name" value="26S_Proteasome/COP9_Components"/>
</dbReference>
<dbReference type="KEGG" id="lenr:94175319"/>
<dbReference type="AlphaFoldDB" id="A0A836HZE5"/>
<accession>A0A836HZE5</accession>
<dbReference type="InterPro" id="IPR040773">
    <property type="entry name" value="Rpn6_N"/>
</dbReference>
<feature type="compositionally biased region" description="Basic and acidic residues" evidence="5">
    <location>
        <begin position="484"/>
        <end position="493"/>
    </location>
</feature>
<organism evidence="7 8">
    <name type="scientific">Leishmania enriettii</name>
    <dbReference type="NCBI Taxonomy" id="5663"/>
    <lineage>
        <taxon>Eukaryota</taxon>
        <taxon>Discoba</taxon>
        <taxon>Euglenozoa</taxon>
        <taxon>Kinetoplastea</taxon>
        <taxon>Metakinetoplastina</taxon>
        <taxon>Trypanosomatida</taxon>
        <taxon>Trypanosomatidae</taxon>
        <taxon>Leishmaniinae</taxon>
        <taxon>Leishmania</taxon>
    </lineage>
</organism>
<feature type="domain" description="PCI" evidence="6">
    <location>
        <begin position="225"/>
        <end position="411"/>
    </location>
</feature>
<gene>
    <name evidence="7" type="ORF">CUR178_08178</name>
</gene>
<dbReference type="OrthoDB" id="1418352at2759"/>
<reference evidence="7 8" key="1">
    <citation type="submission" date="2021-02" db="EMBL/GenBank/DDBJ databases">
        <title>Leishmania (Mundinia) enrietti genome sequencing and assembly.</title>
        <authorList>
            <person name="Almutairi H."/>
            <person name="Gatherer D."/>
        </authorList>
    </citation>
    <scope>NUCLEOTIDE SEQUENCE [LARGE SCALE GENOMIC DNA]</scope>
    <source>
        <strain evidence="7">CUR178</strain>
    </source>
</reference>
<keyword evidence="8" id="KW-1185">Reference proteome</keyword>
<dbReference type="FunFam" id="1.25.40.570:FF:000019">
    <property type="entry name" value="Proteasome regulatory non-ATPase subunit 6"/>
    <property type="match status" value="1"/>
</dbReference>
<comment type="similarity">
    <text evidence="1">Belongs to the proteasome subunit S9 family.</text>
</comment>
<dbReference type="SMART" id="SM00753">
    <property type="entry name" value="PAM"/>
    <property type="match status" value="1"/>
</dbReference>
<dbReference type="SMART" id="SM00088">
    <property type="entry name" value="PINT"/>
    <property type="match status" value="1"/>
</dbReference>
<evidence type="ECO:0000256" key="4">
    <source>
        <dbReference type="ARBA" id="ARBA00069091"/>
    </source>
</evidence>
<dbReference type="Proteomes" id="UP000674179">
    <property type="component" value="Chromosome 2"/>
</dbReference>
<evidence type="ECO:0000313" key="8">
    <source>
        <dbReference type="Proteomes" id="UP000674179"/>
    </source>
</evidence>
<dbReference type="GeneID" id="94175319"/>
<dbReference type="PROSITE" id="PS50250">
    <property type="entry name" value="PCI"/>
    <property type="match status" value="1"/>
</dbReference>
<feature type="region of interest" description="Disordered" evidence="5">
    <location>
        <begin position="481"/>
        <end position="534"/>
    </location>
</feature>
<proteinExistence type="inferred from homology"/>
<keyword evidence="2" id="KW-0647">Proteasome</keyword>
<evidence type="ECO:0000259" key="6">
    <source>
        <dbReference type="PROSITE" id="PS50250"/>
    </source>
</evidence>
<dbReference type="InterPro" id="IPR000717">
    <property type="entry name" value="PCI_dom"/>
</dbReference>
<evidence type="ECO:0000256" key="2">
    <source>
        <dbReference type="ARBA" id="ARBA00022942"/>
    </source>
</evidence>
<feature type="compositionally biased region" description="Polar residues" evidence="5">
    <location>
        <begin position="499"/>
        <end position="509"/>
    </location>
</feature>
<dbReference type="InterPro" id="IPR036390">
    <property type="entry name" value="WH_DNA-bd_sf"/>
</dbReference>
<dbReference type="SUPFAM" id="SSF46785">
    <property type="entry name" value="Winged helix' DNA-binding domain"/>
    <property type="match status" value="1"/>
</dbReference>
<evidence type="ECO:0000256" key="3">
    <source>
        <dbReference type="ARBA" id="ARBA00056935"/>
    </source>
</evidence>
<evidence type="ECO:0000256" key="1">
    <source>
        <dbReference type="ARBA" id="ARBA00007454"/>
    </source>
</evidence>
<dbReference type="PANTHER" id="PTHR10678">
    <property type="entry name" value="26S PROTEASOME NON-ATPASE REGULATORY SUBUNIT 11/COP9 SIGNALOSOME COMPLEX SUBUNIT 2"/>
    <property type="match status" value="1"/>
</dbReference>
<evidence type="ECO:0000256" key="5">
    <source>
        <dbReference type="SAM" id="MobiDB-lite"/>
    </source>
</evidence>